<evidence type="ECO:0000313" key="2">
    <source>
        <dbReference type="Proteomes" id="UP001214113"/>
    </source>
</evidence>
<evidence type="ECO:0000313" key="1">
    <source>
        <dbReference type="EMBL" id="MDC1855243.1"/>
    </source>
</evidence>
<reference evidence="1" key="1">
    <citation type="submission" date="2022-10" db="EMBL/GenBank/DDBJ databases">
        <title>Human gut microbiome strain richness.</title>
        <authorList>
            <person name="Chen-Liaw A."/>
        </authorList>
    </citation>
    <scope>NUCLEOTIDE SEQUENCE</scope>
    <source>
        <strain evidence="1">BSD2780061687st1_G10_BSD2780061687b_171204</strain>
    </source>
</reference>
<comment type="caution">
    <text evidence="1">The sequence shown here is derived from an EMBL/GenBank/DDBJ whole genome shotgun (WGS) entry which is preliminary data.</text>
</comment>
<accession>A0AAW6GF69</accession>
<proteinExistence type="predicted"/>
<dbReference type="EMBL" id="JAQNSB010000014">
    <property type="protein sequence ID" value="MDC1855243.1"/>
    <property type="molecule type" value="Genomic_DNA"/>
</dbReference>
<dbReference type="Proteomes" id="UP001214113">
    <property type="component" value="Unassembled WGS sequence"/>
</dbReference>
<protein>
    <recommendedName>
        <fullName evidence="3">Prophage tail endopeptidase domain-containing protein</fullName>
    </recommendedName>
</protein>
<organism evidence="1 2">
    <name type="scientific">Bacteroides uniformis</name>
    <dbReference type="NCBI Taxonomy" id="820"/>
    <lineage>
        <taxon>Bacteria</taxon>
        <taxon>Pseudomonadati</taxon>
        <taxon>Bacteroidota</taxon>
        <taxon>Bacteroidia</taxon>
        <taxon>Bacteroidales</taxon>
        <taxon>Bacteroidaceae</taxon>
        <taxon>Bacteroides</taxon>
    </lineage>
</organism>
<evidence type="ECO:0008006" key="3">
    <source>
        <dbReference type="Google" id="ProtNLM"/>
    </source>
</evidence>
<gene>
    <name evidence="1" type="ORF">POZ22_10705</name>
</gene>
<dbReference type="RefSeq" id="WP_272221312.1">
    <property type="nucleotide sequence ID" value="NZ_JAQNSB010000014.1"/>
</dbReference>
<name>A0AAW6GF69_BACUN</name>
<sequence length="773" mass="87501">MELKIYNRSGELKLTVSTSSSSTWNQELMKEYSVSVSFTHPSYVMLDVEDYVLLEGVKFSIKKEYKPRQKDTQTYSYSVKFYAPIHDAEQVKYLHLTDGAYNPQFSLDGGPREHLQKWVENMNRIYGREVWSIGDVVVADNRTIEYNNVTCWDAATMIAEAFGTEWWTDGFTFNLSRCEHGEPVELGYMRGLTSLAQSENSDSVKFFTRLIPLGSTKNIDPSRYGFSRLQLPDRSKYVDRNTNYGLYEHVEEDAFAGIFPHYTGTVTAVRSEEKAGDDGNKFTVYYFKDSGMQFDPNGNEIAGLVKHVSFQTGNLAGRDFEANYDSKTGEWEIINTYPDDKTQIPGGSLIPAVGNEYIAWNFRMPVEYETQAELDYKAAVDDYLARYSEDVSKYGGDTDYIYIDRNRIPLLPGQRVRLLSDKYFSASGGTRDTRMTKVVRKLDNLSIATIECTDQVGKGWKSRVDSSLTDLKYILDKQREQLSLDILKSWDGRPATDYMVMSALRVLKEIAQKALSKTGNDRTEYSLEVGGSLTVDDILHAAKAVKFGEFLTGISGGYIDKDGKMEMEEGIFRKRVFVPEIAYNRVTYFKGRMCASPGGGCTVKEWTDNGDGSYTITPDLTDADGLSQFVDDILTTYFVTKNAEDKLQGFEEMKFRVTSADYTAKTFVMTPKPGTDWKPGESMVLAQTGNFTDEDRQTYILIDTVNGNNCITFFDHANTWDPEPAQEMSWIGKKKGRTVHGIPADNYSAVFRHVIMSGKIFQVDDITGEAFRV</sequence>
<dbReference type="AlphaFoldDB" id="A0AAW6GF69"/>
<feature type="non-terminal residue" evidence="1">
    <location>
        <position position="773"/>
    </location>
</feature>